<evidence type="ECO:0000313" key="11">
    <source>
        <dbReference type="Proteomes" id="UP001061302"/>
    </source>
</evidence>
<feature type="domain" description="Peptidase M48" evidence="8">
    <location>
        <begin position="189"/>
        <end position="330"/>
    </location>
</feature>
<comment type="similarity">
    <text evidence="6">Belongs to the peptidase M48 family.</text>
</comment>
<dbReference type="PANTHER" id="PTHR22726">
    <property type="entry name" value="METALLOENDOPEPTIDASE OMA1"/>
    <property type="match status" value="1"/>
</dbReference>
<keyword evidence="5 6" id="KW-0482">Metalloprotease</keyword>
<dbReference type="CDD" id="cd07332">
    <property type="entry name" value="M48C_Oma1_like"/>
    <property type="match status" value="1"/>
</dbReference>
<keyword evidence="7" id="KW-0472">Membrane</keyword>
<evidence type="ECO:0000256" key="1">
    <source>
        <dbReference type="ARBA" id="ARBA00022670"/>
    </source>
</evidence>
<reference evidence="10" key="1">
    <citation type="submission" date="2022-10" db="EMBL/GenBank/DDBJ databases">
        <title>Chitiniphilus purpureus sp. nov., a novel chitin-degrading bacterium isolated from crawfish pond sediment.</title>
        <authorList>
            <person name="Li K."/>
        </authorList>
    </citation>
    <scope>NUCLEOTIDE SEQUENCE</scope>
    <source>
        <strain evidence="10">CD1</strain>
    </source>
</reference>
<evidence type="ECO:0000259" key="9">
    <source>
        <dbReference type="Pfam" id="PF23368"/>
    </source>
</evidence>
<comment type="cofactor">
    <cofactor evidence="6">
        <name>Zn(2+)</name>
        <dbReference type="ChEBI" id="CHEBI:29105"/>
    </cofactor>
    <text evidence="6">Binds 1 zinc ion per subunit.</text>
</comment>
<evidence type="ECO:0000256" key="4">
    <source>
        <dbReference type="ARBA" id="ARBA00022833"/>
    </source>
</evidence>
<keyword evidence="4 6" id="KW-0862">Zinc</keyword>
<keyword evidence="2" id="KW-0479">Metal-binding</keyword>
<evidence type="ECO:0000256" key="7">
    <source>
        <dbReference type="SAM" id="Phobius"/>
    </source>
</evidence>
<dbReference type="InterPro" id="IPR001915">
    <property type="entry name" value="Peptidase_M48"/>
</dbReference>
<evidence type="ECO:0000256" key="2">
    <source>
        <dbReference type="ARBA" id="ARBA00022723"/>
    </source>
</evidence>
<evidence type="ECO:0000256" key="3">
    <source>
        <dbReference type="ARBA" id="ARBA00022801"/>
    </source>
</evidence>
<keyword evidence="7" id="KW-0812">Transmembrane</keyword>
<sequence length="331" mass="35331">MTGGIPARYFDGRSSSAQAVTLRRDGTMLRMDGLALPQRYRLGEVILEPRLGRQPRRLQLPDGGLCECDDHAGLATILARREERLFRLEQHWRFSLYAVLILVIGVGAAYLWGLPLAARGAATLTPAGLERALGEHSFSSLEQSGIALKPSRVSPARQAVLRRAFAGLVPPDSRHRYVLHLRDAGTLGANAFALPGGVVVLTDQLAAIASDQEVAAVLAHEIGHVEHQHGLRMLYQSAGIGLALAALLGDAPSAATTVVGMGSMLLELGYSRDAEREADAFAQAQLARNGLPPRLLASALRKLAQAHAGAEVPALLSSHPDTAERIEALSR</sequence>
<keyword evidence="7" id="KW-1133">Transmembrane helix</keyword>
<protein>
    <submittedName>
        <fullName evidence="10">M48 family metallopeptidase</fullName>
    </submittedName>
</protein>
<dbReference type="RefSeq" id="WP_263123497.1">
    <property type="nucleotide sequence ID" value="NZ_CP106753.1"/>
</dbReference>
<gene>
    <name evidence="10" type="ORF">N8I74_12810</name>
</gene>
<feature type="domain" description="DUF7092" evidence="9">
    <location>
        <begin position="5"/>
        <end position="80"/>
    </location>
</feature>
<dbReference type="Proteomes" id="UP001061302">
    <property type="component" value="Chromosome"/>
</dbReference>
<keyword evidence="3 6" id="KW-0378">Hydrolase</keyword>
<keyword evidence="1 6" id="KW-0645">Protease</keyword>
<keyword evidence="11" id="KW-1185">Reference proteome</keyword>
<evidence type="ECO:0000313" key="10">
    <source>
        <dbReference type="EMBL" id="UXY14197.1"/>
    </source>
</evidence>
<proteinExistence type="inferred from homology"/>
<accession>A0ABY6DIM4</accession>
<dbReference type="PANTHER" id="PTHR22726:SF24">
    <property type="entry name" value="M48 FAMILY METALLOPEPTIDASE"/>
    <property type="match status" value="1"/>
</dbReference>
<dbReference type="InterPro" id="IPR055518">
    <property type="entry name" value="DUF7092"/>
</dbReference>
<organism evidence="10 11">
    <name type="scientific">Chitiniphilus purpureus</name>
    <dbReference type="NCBI Taxonomy" id="2981137"/>
    <lineage>
        <taxon>Bacteria</taxon>
        <taxon>Pseudomonadati</taxon>
        <taxon>Pseudomonadota</taxon>
        <taxon>Betaproteobacteria</taxon>
        <taxon>Neisseriales</taxon>
        <taxon>Chitinibacteraceae</taxon>
        <taxon>Chitiniphilus</taxon>
    </lineage>
</organism>
<feature type="transmembrane region" description="Helical" evidence="7">
    <location>
        <begin position="94"/>
        <end position="113"/>
    </location>
</feature>
<name>A0ABY6DIM4_9NEIS</name>
<dbReference type="Pfam" id="PF23368">
    <property type="entry name" value="DUF7092"/>
    <property type="match status" value="1"/>
</dbReference>
<dbReference type="EMBL" id="CP106753">
    <property type="protein sequence ID" value="UXY14197.1"/>
    <property type="molecule type" value="Genomic_DNA"/>
</dbReference>
<dbReference type="Pfam" id="PF01435">
    <property type="entry name" value="Peptidase_M48"/>
    <property type="match status" value="1"/>
</dbReference>
<dbReference type="Gene3D" id="3.30.2010.10">
    <property type="entry name" value="Metalloproteases ('zincins'), catalytic domain"/>
    <property type="match status" value="1"/>
</dbReference>
<dbReference type="InterPro" id="IPR051156">
    <property type="entry name" value="Mito/Outer_Membr_Metalloprot"/>
</dbReference>
<evidence type="ECO:0000259" key="8">
    <source>
        <dbReference type="Pfam" id="PF01435"/>
    </source>
</evidence>
<evidence type="ECO:0000256" key="5">
    <source>
        <dbReference type="ARBA" id="ARBA00023049"/>
    </source>
</evidence>
<evidence type="ECO:0000256" key="6">
    <source>
        <dbReference type="RuleBase" id="RU003983"/>
    </source>
</evidence>